<evidence type="ECO:0000256" key="5">
    <source>
        <dbReference type="PROSITE-ProRule" id="PRU00076"/>
    </source>
</evidence>
<reference evidence="7 8" key="1">
    <citation type="journal article" date="2018" name="Sci. Rep.">
        <title>Genomic signatures of local adaptation to the degree of environmental predictability in rotifers.</title>
        <authorList>
            <person name="Franch-Gras L."/>
            <person name="Hahn C."/>
            <person name="Garcia-Roger E.M."/>
            <person name="Carmona M.J."/>
            <person name="Serra M."/>
            <person name="Gomez A."/>
        </authorList>
    </citation>
    <scope>NUCLEOTIDE SEQUENCE [LARGE SCALE GENOMIC DNA]</scope>
    <source>
        <strain evidence="7">HYR1</strain>
    </source>
</reference>
<keyword evidence="3" id="KW-0677">Repeat</keyword>
<dbReference type="Gene3D" id="3.10.100.10">
    <property type="entry name" value="Mannose-Binding Protein A, subunit A"/>
    <property type="match status" value="1"/>
</dbReference>
<evidence type="ECO:0000256" key="1">
    <source>
        <dbReference type="ARBA" id="ARBA00022536"/>
    </source>
</evidence>
<protein>
    <submittedName>
        <fullName evidence="7">Crumbs-like protein</fullName>
    </submittedName>
</protein>
<dbReference type="EMBL" id="REGN01007177">
    <property type="protein sequence ID" value="RNA07046.1"/>
    <property type="molecule type" value="Genomic_DNA"/>
</dbReference>
<dbReference type="PROSITE" id="PS01186">
    <property type="entry name" value="EGF_2"/>
    <property type="match status" value="1"/>
</dbReference>
<dbReference type="InterPro" id="IPR000152">
    <property type="entry name" value="EGF-type_Asp/Asn_hydroxyl_site"/>
</dbReference>
<dbReference type="GO" id="GO:0005509">
    <property type="term" value="F:calcium ion binding"/>
    <property type="evidence" value="ECO:0007669"/>
    <property type="project" value="InterPro"/>
</dbReference>
<keyword evidence="2" id="KW-0732">Signal</keyword>
<comment type="caution">
    <text evidence="5">Lacks conserved residue(s) required for the propagation of feature annotation.</text>
</comment>
<sequence>MVDPAAKAVLDLKKGKILKNKLSIDYTKNSGIQYLIGEITSKKKNAANSDIEQYIDVKFLKIKKNTSKYSNDRISKRFRIEYLVESNSILQDIGKNKNYLKLSQESNNAGSFQLVKGKNVPFANFSLIPNYSPSKLSKNICFSRCLRNEFCSFVVYKNDVCSLHTEYALNRLVDDTNMKVVFRKKFIIDNCKSSSCMNGATCVNKLDEYVCLCDDGFFGTNCEKNINSYSCPNDNYRLNETDSCKPCMTGFTTFNSYPFNCYKLDGNRNYESAKLFCQSLNSFLWRPKTLTERNIFKQHWPWAESKITYVGEPFVWPDGSKVYGIRDGEPNNIGGNIYLLNENALMPHDSFFGDFSDQSEFLTICQQLS</sequence>
<dbReference type="SMART" id="SM00181">
    <property type="entry name" value="EGF"/>
    <property type="match status" value="1"/>
</dbReference>
<dbReference type="InterPro" id="IPR016186">
    <property type="entry name" value="C-type_lectin-like/link_sf"/>
</dbReference>
<dbReference type="STRING" id="10195.A0A3M7Q6J7"/>
<dbReference type="SUPFAM" id="SSF57196">
    <property type="entry name" value="EGF/Laminin"/>
    <property type="match status" value="1"/>
</dbReference>
<evidence type="ECO:0000313" key="8">
    <source>
        <dbReference type="Proteomes" id="UP000276133"/>
    </source>
</evidence>
<name>A0A3M7Q6J7_BRAPC</name>
<dbReference type="OrthoDB" id="283575at2759"/>
<evidence type="ECO:0000256" key="2">
    <source>
        <dbReference type="ARBA" id="ARBA00022729"/>
    </source>
</evidence>
<dbReference type="SMART" id="SM00179">
    <property type="entry name" value="EGF_CA"/>
    <property type="match status" value="1"/>
</dbReference>
<dbReference type="AlphaFoldDB" id="A0A3M7Q6J7"/>
<keyword evidence="8" id="KW-1185">Reference proteome</keyword>
<keyword evidence="4 5" id="KW-1015">Disulfide bond</keyword>
<dbReference type="PROSITE" id="PS00010">
    <property type="entry name" value="ASX_HYDROXYL"/>
    <property type="match status" value="1"/>
</dbReference>
<dbReference type="InterPro" id="IPR000742">
    <property type="entry name" value="EGF"/>
</dbReference>
<gene>
    <name evidence="7" type="ORF">BpHYR1_024474</name>
</gene>
<proteinExistence type="predicted"/>
<dbReference type="CDD" id="cd00054">
    <property type="entry name" value="EGF_CA"/>
    <property type="match status" value="1"/>
</dbReference>
<evidence type="ECO:0000256" key="3">
    <source>
        <dbReference type="ARBA" id="ARBA00022737"/>
    </source>
</evidence>
<dbReference type="FunFam" id="2.10.25.10:FF:000066">
    <property type="entry name" value="FAT atypical cadherin 4"/>
    <property type="match status" value="1"/>
</dbReference>
<dbReference type="InterPro" id="IPR016187">
    <property type="entry name" value="CTDL_fold"/>
</dbReference>
<dbReference type="Pfam" id="PF00008">
    <property type="entry name" value="EGF"/>
    <property type="match status" value="1"/>
</dbReference>
<comment type="caution">
    <text evidence="7">The sequence shown here is derived from an EMBL/GenBank/DDBJ whole genome shotgun (WGS) entry which is preliminary data.</text>
</comment>
<dbReference type="Proteomes" id="UP000276133">
    <property type="component" value="Unassembled WGS sequence"/>
</dbReference>
<dbReference type="InterPro" id="IPR001881">
    <property type="entry name" value="EGF-like_Ca-bd_dom"/>
</dbReference>
<accession>A0A3M7Q6J7</accession>
<evidence type="ECO:0000259" key="6">
    <source>
        <dbReference type="PROSITE" id="PS50026"/>
    </source>
</evidence>
<organism evidence="7 8">
    <name type="scientific">Brachionus plicatilis</name>
    <name type="common">Marine rotifer</name>
    <name type="synonym">Brachionus muelleri</name>
    <dbReference type="NCBI Taxonomy" id="10195"/>
    <lineage>
        <taxon>Eukaryota</taxon>
        <taxon>Metazoa</taxon>
        <taxon>Spiralia</taxon>
        <taxon>Gnathifera</taxon>
        <taxon>Rotifera</taxon>
        <taxon>Eurotatoria</taxon>
        <taxon>Monogononta</taxon>
        <taxon>Pseudotrocha</taxon>
        <taxon>Ploima</taxon>
        <taxon>Brachionidae</taxon>
        <taxon>Brachionus</taxon>
    </lineage>
</organism>
<evidence type="ECO:0000256" key="4">
    <source>
        <dbReference type="ARBA" id="ARBA00023157"/>
    </source>
</evidence>
<feature type="disulfide bond" evidence="5">
    <location>
        <begin position="213"/>
        <end position="222"/>
    </location>
</feature>
<dbReference type="PROSITE" id="PS50026">
    <property type="entry name" value="EGF_3"/>
    <property type="match status" value="1"/>
</dbReference>
<dbReference type="SUPFAM" id="SSF56436">
    <property type="entry name" value="C-type lectin-like"/>
    <property type="match status" value="1"/>
</dbReference>
<evidence type="ECO:0000313" key="7">
    <source>
        <dbReference type="EMBL" id="RNA07046.1"/>
    </source>
</evidence>
<feature type="domain" description="EGF-like" evidence="6">
    <location>
        <begin position="187"/>
        <end position="223"/>
    </location>
</feature>
<dbReference type="PROSITE" id="PS00022">
    <property type="entry name" value="EGF_1"/>
    <property type="match status" value="1"/>
</dbReference>
<dbReference type="Gene3D" id="2.10.25.10">
    <property type="entry name" value="Laminin"/>
    <property type="match status" value="1"/>
</dbReference>
<keyword evidence="1 5" id="KW-0245">EGF-like domain</keyword>